<feature type="transmembrane region" description="Helical" evidence="1">
    <location>
        <begin position="190"/>
        <end position="212"/>
    </location>
</feature>
<proteinExistence type="predicted"/>
<name>A0A1C6SR94_9ACTN</name>
<feature type="transmembrane region" description="Helical" evidence="1">
    <location>
        <begin position="115"/>
        <end position="140"/>
    </location>
</feature>
<dbReference type="NCBIfam" id="NF038403">
    <property type="entry name" value="perm_prefix_1"/>
    <property type="match status" value="1"/>
</dbReference>
<reference evidence="3" key="1">
    <citation type="submission" date="2016-06" db="EMBL/GenBank/DDBJ databases">
        <authorList>
            <person name="Varghese N."/>
            <person name="Submissions Spin"/>
        </authorList>
    </citation>
    <scope>NUCLEOTIDE SEQUENCE [LARGE SCALE GENOMIC DNA]</scope>
    <source>
        <strain evidence="3">DSM 45431</strain>
    </source>
</reference>
<feature type="transmembrane region" description="Helical" evidence="1">
    <location>
        <begin position="161"/>
        <end position="184"/>
    </location>
</feature>
<accession>A0A1C6SR94</accession>
<protein>
    <submittedName>
        <fullName evidence="2">Uncharacterized protein</fullName>
    </submittedName>
</protein>
<organism evidence="2 3">
    <name type="scientific">Micromonospora rhizosphaerae</name>
    <dbReference type="NCBI Taxonomy" id="568872"/>
    <lineage>
        <taxon>Bacteria</taxon>
        <taxon>Bacillati</taxon>
        <taxon>Actinomycetota</taxon>
        <taxon>Actinomycetes</taxon>
        <taxon>Micromonosporales</taxon>
        <taxon>Micromonosporaceae</taxon>
        <taxon>Micromonospora</taxon>
    </lineage>
</organism>
<evidence type="ECO:0000313" key="2">
    <source>
        <dbReference type="EMBL" id="SCL32048.1"/>
    </source>
</evidence>
<sequence>MANDRLTTQAGEARLDAYLGDLAARLRGPRRRREQILAELRDGLHHAVTDRTAAGLPHGEAVAAAIAQFGTPQAVAEAFAGELATAYARRTIAWYIATGPLVGIWWLLLLQPHPWRTGLVALLAAIPVIPLIIIAIATAAGAFATTGRLMRWLPEATPHHALAATTTIAALALAGDLTVLASYLRSDIPAHSLATFAVAASLTRIACSLVTMRHATAMSTSQPS</sequence>
<dbReference type="AlphaFoldDB" id="A0A1C6SR94"/>
<dbReference type="STRING" id="568872.GA0070624_4389"/>
<evidence type="ECO:0000256" key="1">
    <source>
        <dbReference type="SAM" id="Phobius"/>
    </source>
</evidence>
<keyword evidence="1" id="KW-1133">Transmembrane helix</keyword>
<dbReference type="InterPro" id="IPR047928">
    <property type="entry name" value="Perm_prefix_1"/>
</dbReference>
<dbReference type="Pfam" id="PF22564">
    <property type="entry name" value="HAAS"/>
    <property type="match status" value="1"/>
</dbReference>
<evidence type="ECO:0000313" key="3">
    <source>
        <dbReference type="Proteomes" id="UP000199413"/>
    </source>
</evidence>
<dbReference type="OrthoDB" id="5106502at2"/>
<dbReference type="Proteomes" id="UP000199413">
    <property type="component" value="Unassembled WGS sequence"/>
</dbReference>
<keyword evidence="3" id="KW-1185">Reference proteome</keyword>
<gene>
    <name evidence="2" type="ORF">GA0070624_4389</name>
</gene>
<keyword evidence="1" id="KW-0472">Membrane</keyword>
<dbReference type="EMBL" id="FMHV01000002">
    <property type="protein sequence ID" value="SCL32048.1"/>
    <property type="molecule type" value="Genomic_DNA"/>
</dbReference>
<dbReference type="RefSeq" id="WP_091343907.1">
    <property type="nucleotide sequence ID" value="NZ_FMHV01000002.1"/>
</dbReference>
<feature type="transmembrane region" description="Helical" evidence="1">
    <location>
        <begin position="92"/>
        <end position="109"/>
    </location>
</feature>
<keyword evidence="1" id="KW-0812">Transmembrane</keyword>